<name>F8FA21_PAEMK</name>
<evidence type="ECO:0000313" key="2">
    <source>
        <dbReference type="Proteomes" id="UP000006620"/>
    </source>
</evidence>
<protein>
    <submittedName>
        <fullName evidence="1">Uncharacterized protein</fullName>
    </submittedName>
</protein>
<dbReference type="HOGENOM" id="CLU_3155729_0_0_9"/>
<dbReference type="KEGG" id="pms:KNP414_06700"/>
<dbReference type="EMBL" id="CP002869">
    <property type="protein sequence ID" value="AEI45219.1"/>
    <property type="molecule type" value="Genomic_DNA"/>
</dbReference>
<accession>F8FA21</accession>
<gene>
    <name evidence="1" type="ordered locus">KNP414_06700</name>
</gene>
<reference evidence="1 2" key="2">
    <citation type="journal article" date="2013" name="Genome Announc.">
        <title>Genome Sequence of Growth-Improving Paenibacillus mucilaginosus Strain KNP414.</title>
        <authorList>
            <person name="Lu J.J."/>
            <person name="Wang J.F."/>
            <person name="Hu X.F."/>
        </authorList>
    </citation>
    <scope>NUCLEOTIDE SEQUENCE [LARGE SCALE GENOMIC DNA]</scope>
    <source>
        <strain evidence="1 2">KNP414</strain>
    </source>
</reference>
<reference evidence="2" key="1">
    <citation type="submission" date="2011-06" db="EMBL/GenBank/DDBJ databases">
        <title>Complete genome sequence of Paenibacillus mucilaginosus KNP414.</title>
        <authorList>
            <person name="Wang J."/>
            <person name="Hu S."/>
            <person name="Hu X."/>
            <person name="Zhang B."/>
            <person name="Dong D."/>
            <person name="Zhang S."/>
            <person name="Zhao K."/>
            <person name="Wu D."/>
        </authorList>
    </citation>
    <scope>NUCLEOTIDE SEQUENCE [LARGE SCALE GENOMIC DNA]</scope>
    <source>
        <strain evidence="2">KNP414</strain>
    </source>
</reference>
<proteinExistence type="predicted"/>
<sequence>MLTQEAGKVRLEIREVLSQLGLSMERWEALQAQAETQEKPERLKDQLA</sequence>
<organism evidence="1 2">
    <name type="scientific">Paenibacillus mucilaginosus (strain KNP414)</name>
    <dbReference type="NCBI Taxonomy" id="1036673"/>
    <lineage>
        <taxon>Bacteria</taxon>
        <taxon>Bacillati</taxon>
        <taxon>Bacillota</taxon>
        <taxon>Bacilli</taxon>
        <taxon>Bacillales</taxon>
        <taxon>Paenibacillaceae</taxon>
        <taxon>Paenibacillus</taxon>
    </lineage>
</organism>
<evidence type="ECO:0000313" key="1">
    <source>
        <dbReference type="EMBL" id="AEI45219.1"/>
    </source>
</evidence>
<dbReference type="Proteomes" id="UP000006620">
    <property type="component" value="Chromosome"/>
</dbReference>
<dbReference type="PATRIC" id="fig|1036673.3.peg.6248"/>
<dbReference type="AlphaFoldDB" id="F8FA21"/>
<dbReference type="RefSeq" id="WP_013920363.1">
    <property type="nucleotide sequence ID" value="NC_015690.1"/>
</dbReference>